<dbReference type="EMBL" id="JALLBG020000037">
    <property type="protein sequence ID" value="KAL3770711.1"/>
    <property type="molecule type" value="Genomic_DNA"/>
</dbReference>
<proteinExistence type="predicted"/>
<keyword evidence="3" id="KW-1185">Reference proteome</keyword>
<accession>A0ABD3N6Q3</accession>
<gene>
    <name evidence="2" type="ORF">ACHAWU_009243</name>
</gene>
<dbReference type="AlphaFoldDB" id="A0ABD3N6Q3"/>
<dbReference type="SUPFAM" id="SSF53474">
    <property type="entry name" value="alpha/beta-Hydrolases"/>
    <property type="match status" value="1"/>
</dbReference>
<dbReference type="InterPro" id="IPR051218">
    <property type="entry name" value="Sec_MonoDiacylglyc_Lipase"/>
</dbReference>
<dbReference type="InterPro" id="IPR002921">
    <property type="entry name" value="Fungal_lipase-type"/>
</dbReference>
<feature type="domain" description="Fungal lipase-type" evidence="1">
    <location>
        <begin position="138"/>
        <end position="291"/>
    </location>
</feature>
<organism evidence="2 3">
    <name type="scientific">Discostella pseudostelligera</name>
    <dbReference type="NCBI Taxonomy" id="259834"/>
    <lineage>
        <taxon>Eukaryota</taxon>
        <taxon>Sar</taxon>
        <taxon>Stramenopiles</taxon>
        <taxon>Ochrophyta</taxon>
        <taxon>Bacillariophyta</taxon>
        <taxon>Coscinodiscophyceae</taxon>
        <taxon>Thalassiosirophycidae</taxon>
        <taxon>Stephanodiscales</taxon>
        <taxon>Stephanodiscaceae</taxon>
        <taxon>Discostella</taxon>
    </lineage>
</organism>
<sequence length="384" mass="43915">MKDSLYDQIKMSLLLSELTYALSLIRELGRKNQLEGDDNMTALKIPLNAAEFQRIIQNNPQLTSIFESQNEDATMQFSAVDEMKENERKLMRRSIMGQITDMHSDMVFFKDQPDKGYREQTEMVFGITVNRNKKRVTIVFRGSRTPADWAANRKFDGLAVPNPVKNLDEFTNVASLPDEVCFHKGFYEYLHRKDETGVGVFEILMPILVQYPGYSLHVAGHSLGGALASIFAVEAACRNDIIKPVKCITHAQPLVGDIRLLQSVRMLETSGNLLLLRTRNSGDGVPSVPAFSKIPSFTYTHIGMELKLYDDNKSKRIKIIKSEMRVRNFFLNFKAMMILFVIKAGKDKQRRNHSLTEYLRRLEKCKEEIRSLGETLEDIYSGVR</sequence>
<dbReference type="PANTHER" id="PTHR45856">
    <property type="entry name" value="ALPHA/BETA-HYDROLASES SUPERFAMILY PROTEIN"/>
    <property type="match status" value="1"/>
</dbReference>
<dbReference type="Proteomes" id="UP001530293">
    <property type="component" value="Unassembled WGS sequence"/>
</dbReference>
<protein>
    <recommendedName>
        <fullName evidence="1">Fungal lipase-type domain-containing protein</fullName>
    </recommendedName>
</protein>
<name>A0ABD3N6Q3_9STRA</name>
<comment type="caution">
    <text evidence="2">The sequence shown here is derived from an EMBL/GenBank/DDBJ whole genome shotgun (WGS) entry which is preliminary data.</text>
</comment>
<dbReference type="Pfam" id="PF01764">
    <property type="entry name" value="Lipase_3"/>
    <property type="match status" value="1"/>
</dbReference>
<dbReference type="PANTHER" id="PTHR45856:SF24">
    <property type="entry name" value="FUNGAL LIPASE-LIKE DOMAIN-CONTAINING PROTEIN"/>
    <property type="match status" value="1"/>
</dbReference>
<evidence type="ECO:0000259" key="1">
    <source>
        <dbReference type="Pfam" id="PF01764"/>
    </source>
</evidence>
<evidence type="ECO:0000313" key="2">
    <source>
        <dbReference type="EMBL" id="KAL3770711.1"/>
    </source>
</evidence>
<dbReference type="InterPro" id="IPR029058">
    <property type="entry name" value="AB_hydrolase_fold"/>
</dbReference>
<evidence type="ECO:0000313" key="3">
    <source>
        <dbReference type="Proteomes" id="UP001530293"/>
    </source>
</evidence>
<dbReference type="Gene3D" id="3.40.50.1820">
    <property type="entry name" value="alpha/beta hydrolase"/>
    <property type="match status" value="1"/>
</dbReference>
<reference evidence="2 3" key="1">
    <citation type="submission" date="2024-10" db="EMBL/GenBank/DDBJ databases">
        <title>Updated reference genomes for cyclostephanoid diatoms.</title>
        <authorList>
            <person name="Roberts W.R."/>
            <person name="Alverson A.J."/>
        </authorList>
    </citation>
    <scope>NUCLEOTIDE SEQUENCE [LARGE SCALE GENOMIC DNA]</scope>
    <source>
        <strain evidence="2 3">AJA232-27</strain>
    </source>
</reference>
<dbReference type="CDD" id="cd00519">
    <property type="entry name" value="Lipase_3"/>
    <property type="match status" value="1"/>
</dbReference>